<reference evidence="4 5" key="1">
    <citation type="submission" date="2019-03" db="EMBL/GenBank/DDBJ databases">
        <title>Draft genome sequences of novel Actinobacteria.</title>
        <authorList>
            <person name="Sahin N."/>
            <person name="Ay H."/>
            <person name="Saygin H."/>
        </authorList>
    </citation>
    <scope>NUCLEOTIDE SEQUENCE [LARGE SCALE GENOMIC DNA]</scope>
    <source>
        <strain evidence="4 5">H3C3</strain>
    </source>
</reference>
<keyword evidence="5" id="KW-1185">Reference proteome</keyword>
<evidence type="ECO:0000313" key="4">
    <source>
        <dbReference type="EMBL" id="TDD97179.1"/>
    </source>
</evidence>
<dbReference type="AlphaFoldDB" id="A0A4R5CDZ1"/>
<accession>A0A4R5CDZ1</accession>
<dbReference type="InterPro" id="IPR036365">
    <property type="entry name" value="PGBD-like_sf"/>
</dbReference>
<dbReference type="Gene3D" id="1.10.101.10">
    <property type="entry name" value="PGBD-like superfamily/PGBD"/>
    <property type="match status" value="1"/>
</dbReference>
<dbReference type="EMBL" id="SMKU01000003">
    <property type="protein sequence ID" value="TDD97179.1"/>
    <property type="molecule type" value="Genomic_DNA"/>
</dbReference>
<organism evidence="4 5">
    <name type="scientific">Actinomadura rubrisoli</name>
    <dbReference type="NCBI Taxonomy" id="2530368"/>
    <lineage>
        <taxon>Bacteria</taxon>
        <taxon>Bacillati</taxon>
        <taxon>Actinomycetota</taxon>
        <taxon>Actinomycetes</taxon>
        <taxon>Streptosporangiales</taxon>
        <taxon>Thermomonosporaceae</taxon>
        <taxon>Actinomadura</taxon>
    </lineage>
</organism>
<gene>
    <name evidence="4" type="ORF">E1298_01720</name>
</gene>
<sequence>MPKRRALMASPADMARIAKAEIGYRESGSNYTKYNKDFGSIPGYPHAGFGYPWCASFMCWVAKRVGLKPNVDYPRTAGCEVGVAWFKRNGRWHRTPAEGDFVYYGPGGGTHVELVVRVTSTTITTVGGNTSGSLGGQYYNGNGVYQKVISRSNSRIAGYGRPKYSKTSPPVPGKTPYPGRVLKLRSPLTTGSDVKSVQQQLVKLGYELDIDGAYGPHTRAAVVDFQKKSKITADGEVGPDTWGKLFP</sequence>
<feature type="domain" description="Peptidase C51" evidence="3">
    <location>
        <begin position="48"/>
        <end position="129"/>
    </location>
</feature>
<evidence type="ECO:0000259" key="3">
    <source>
        <dbReference type="Pfam" id="PF05257"/>
    </source>
</evidence>
<dbReference type="InterPro" id="IPR007921">
    <property type="entry name" value="CHAP_dom"/>
</dbReference>
<evidence type="ECO:0000313" key="5">
    <source>
        <dbReference type="Proteomes" id="UP000294513"/>
    </source>
</evidence>
<dbReference type="OrthoDB" id="3476732at2"/>
<comment type="caution">
    <text evidence="4">The sequence shown here is derived from an EMBL/GenBank/DDBJ whole genome shotgun (WGS) entry which is preliminary data.</text>
</comment>
<dbReference type="Proteomes" id="UP000294513">
    <property type="component" value="Unassembled WGS sequence"/>
</dbReference>
<dbReference type="Pfam" id="PF01471">
    <property type="entry name" value="PG_binding_1"/>
    <property type="match status" value="1"/>
</dbReference>
<dbReference type="SUPFAM" id="SSF47090">
    <property type="entry name" value="PGBD-like"/>
    <property type="match status" value="1"/>
</dbReference>
<dbReference type="InterPro" id="IPR036366">
    <property type="entry name" value="PGBDSf"/>
</dbReference>
<name>A0A4R5CDZ1_9ACTN</name>
<dbReference type="InterPro" id="IPR002477">
    <property type="entry name" value="Peptidoglycan-bd-like"/>
</dbReference>
<dbReference type="Pfam" id="PF05257">
    <property type="entry name" value="CHAP"/>
    <property type="match status" value="1"/>
</dbReference>
<protein>
    <submittedName>
        <fullName evidence="4">CHAP domain-containing protein</fullName>
    </submittedName>
</protein>
<evidence type="ECO:0000259" key="2">
    <source>
        <dbReference type="Pfam" id="PF01471"/>
    </source>
</evidence>
<feature type="domain" description="Peptidoglycan binding-like" evidence="2">
    <location>
        <begin position="190"/>
        <end position="245"/>
    </location>
</feature>
<evidence type="ECO:0000256" key="1">
    <source>
        <dbReference type="SAM" id="MobiDB-lite"/>
    </source>
</evidence>
<feature type="region of interest" description="Disordered" evidence="1">
    <location>
        <begin position="159"/>
        <end position="178"/>
    </location>
</feature>
<proteinExistence type="predicted"/>